<dbReference type="SMART" id="SM00146">
    <property type="entry name" value="PI3Kc"/>
    <property type="match status" value="1"/>
</dbReference>
<dbReference type="InterPro" id="IPR001263">
    <property type="entry name" value="PI3K_accessory_dom"/>
</dbReference>
<comment type="caution">
    <text evidence="11">The sequence shown here is derived from an EMBL/GenBank/DDBJ whole genome shotgun (WGS) entry which is preliminary data.</text>
</comment>
<evidence type="ECO:0000256" key="3">
    <source>
        <dbReference type="ARBA" id="ARBA00006209"/>
    </source>
</evidence>
<dbReference type="GO" id="GO:0004430">
    <property type="term" value="F:1-phosphatidylinositol 4-kinase activity"/>
    <property type="evidence" value="ECO:0007669"/>
    <property type="project" value="UniProtKB-EC"/>
</dbReference>
<dbReference type="GO" id="GO:0016020">
    <property type="term" value="C:membrane"/>
    <property type="evidence" value="ECO:0007669"/>
    <property type="project" value="TreeGrafter"/>
</dbReference>
<dbReference type="Gene3D" id="3.30.1010.10">
    <property type="entry name" value="Phosphatidylinositol 3-kinase Catalytic Subunit, Chain A, domain 4"/>
    <property type="match status" value="1"/>
</dbReference>
<feature type="region of interest" description="Disordered" evidence="8">
    <location>
        <begin position="255"/>
        <end position="278"/>
    </location>
</feature>
<evidence type="ECO:0000256" key="8">
    <source>
        <dbReference type="SAM" id="MobiDB-lite"/>
    </source>
</evidence>
<feature type="domain" description="PI3K/PI4K catalytic" evidence="9">
    <location>
        <begin position="894"/>
        <end position="1177"/>
    </location>
</feature>
<dbReference type="PROSITE" id="PS50290">
    <property type="entry name" value="PI3_4_KINASE_3"/>
    <property type="match status" value="1"/>
</dbReference>
<feature type="domain" description="PIK helical" evidence="10">
    <location>
        <begin position="1"/>
        <end position="120"/>
    </location>
</feature>
<feature type="compositionally biased region" description="Low complexity" evidence="8">
    <location>
        <begin position="461"/>
        <end position="489"/>
    </location>
</feature>
<dbReference type="Gene3D" id="6.10.140.1260">
    <property type="match status" value="1"/>
</dbReference>
<keyword evidence="5" id="KW-0808">Transferase</keyword>
<dbReference type="FunFam" id="3.30.1010.10:FF:000021">
    <property type="entry name" value="Phosphatidylinositol 4-kinase"/>
    <property type="match status" value="1"/>
</dbReference>
<evidence type="ECO:0000259" key="9">
    <source>
        <dbReference type="PROSITE" id="PS50290"/>
    </source>
</evidence>
<dbReference type="GO" id="GO:0005737">
    <property type="term" value="C:cytoplasm"/>
    <property type="evidence" value="ECO:0007669"/>
    <property type="project" value="TreeGrafter"/>
</dbReference>
<dbReference type="InterPro" id="IPR011009">
    <property type="entry name" value="Kinase-like_dom_sf"/>
</dbReference>
<dbReference type="InterPro" id="IPR042236">
    <property type="entry name" value="PI3K_accessory_sf"/>
</dbReference>
<dbReference type="InterPro" id="IPR057754">
    <property type="entry name" value="PI4-kinase_beta/PIK1_cat"/>
</dbReference>
<dbReference type="InterPro" id="IPR016024">
    <property type="entry name" value="ARM-type_fold"/>
</dbReference>
<dbReference type="InterPro" id="IPR015433">
    <property type="entry name" value="PI3/4_kinase"/>
</dbReference>
<dbReference type="GO" id="GO:0048015">
    <property type="term" value="P:phosphatidylinositol-mediated signaling"/>
    <property type="evidence" value="ECO:0007669"/>
    <property type="project" value="TreeGrafter"/>
</dbReference>
<proteinExistence type="inferred from homology"/>
<dbReference type="PROSITE" id="PS51545">
    <property type="entry name" value="PIK_HELICAL"/>
    <property type="match status" value="1"/>
</dbReference>
<dbReference type="Pfam" id="PF11522">
    <property type="entry name" value="Pik1"/>
    <property type="match status" value="1"/>
</dbReference>
<dbReference type="PANTHER" id="PTHR10048">
    <property type="entry name" value="PHOSPHATIDYLINOSITOL KINASE"/>
    <property type="match status" value="1"/>
</dbReference>
<evidence type="ECO:0000313" key="11">
    <source>
        <dbReference type="EMBL" id="KAK5774178.1"/>
    </source>
</evidence>
<dbReference type="InterPro" id="IPR021601">
    <property type="entry name" value="Phosphatidylino_kinase_fungi"/>
</dbReference>
<keyword evidence="12" id="KW-1185">Reference proteome</keyword>
<dbReference type="FunFam" id="1.25.40.70:FF:000020">
    <property type="entry name" value="Phosphatidylinositol 4-kinase"/>
    <property type="match status" value="1"/>
</dbReference>
<dbReference type="GO" id="GO:0016192">
    <property type="term" value="P:vesicle-mediated transport"/>
    <property type="evidence" value="ECO:0007669"/>
    <property type="project" value="UniProtKB-ARBA"/>
</dbReference>
<gene>
    <name evidence="11" type="ORF">RI543_004465</name>
</gene>
<evidence type="ECO:0000313" key="12">
    <source>
        <dbReference type="Proteomes" id="UP001306508"/>
    </source>
</evidence>
<dbReference type="EMBL" id="JAWIZZ010000055">
    <property type="protein sequence ID" value="KAK5774178.1"/>
    <property type="molecule type" value="Genomic_DNA"/>
</dbReference>
<dbReference type="Pfam" id="PF00454">
    <property type="entry name" value="PI3_PI4_kinase"/>
    <property type="match status" value="1"/>
</dbReference>
<reference evidence="12" key="1">
    <citation type="submission" date="2023-07" db="EMBL/GenBank/DDBJ databases">
        <title>A draft genome of Kazachstania heterogenica Y-27499.</title>
        <authorList>
            <person name="Donic C."/>
            <person name="Kralova J.S."/>
            <person name="Fidel L."/>
            <person name="Ben-Dor S."/>
            <person name="Jung S."/>
        </authorList>
    </citation>
    <scope>NUCLEOTIDE SEQUENCE [LARGE SCALE GENOMIC DNA]</scope>
    <source>
        <strain evidence="12">Y27499</strain>
    </source>
</reference>
<evidence type="ECO:0000259" key="10">
    <source>
        <dbReference type="PROSITE" id="PS51545"/>
    </source>
</evidence>
<dbReference type="Gene3D" id="1.10.1070.11">
    <property type="entry name" value="Phosphatidylinositol 3-/4-kinase, catalytic domain"/>
    <property type="match status" value="1"/>
</dbReference>
<dbReference type="Proteomes" id="UP001306508">
    <property type="component" value="Unassembled WGS sequence"/>
</dbReference>
<dbReference type="EC" id="2.7.1.67" evidence="4"/>
<dbReference type="InterPro" id="IPR036940">
    <property type="entry name" value="PI3/4_kinase_cat_sf"/>
</dbReference>
<comment type="similarity">
    <text evidence="3">Belongs to the PI3/PI4-kinase family. Type III PI4K subfamily.</text>
</comment>
<name>A0AAN7WRX0_9SACH</name>
<dbReference type="AlphaFoldDB" id="A0AAN7WRX0"/>
<evidence type="ECO:0000256" key="1">
    <source>
        <dbReference type="ARBA" id="ARBA00001686"/>
    </source>
</evidence>
<dbReference type="InterPro" id="IPR049160">
    <property type="entry name" value="PI4KB-PIK1_PIK"/>
</dbReference>
<accession>A0AAN7WRX0</accession>
<organism evidence="11 12">
    <name type="scientific">Arxiozyma heterogenica</name>
    <dbReference type="NCBI Taxonomy" id="278026"/>
    <lineage>
        <taxon>Eukaryota</taxon>
        <taxon>Fungi</taxon>
        <taxon>Dikarya</taxon>
        <taxon>Ascomycota</taxon>
        <taxon>Saccharomycotina</taxon>
        <taxon>Saccharomycetes</taxon>
        <taxon>Saccharomycetales</taxon>
        <taxon>Saccharomycetaceae</taxon>
        <taxon>Arxiozyma</taxon>
    </lineage>
</organism>
<keyword evidence="6" id="KW-0418">Kinase</keyword>
<evidence type="ECO:0000256" key="7">
    <source>
        <dbReference type="ARBA" id="ARBA00023242"/>
    </source>
</evidence>
<comment type="subcellular location">
    <subcellularLocation>
        <location evidence="2">Nucleus</location>
    </subcellularLocation>
</comment>
<protein>
    <recommendedName>
        <fullName evidence="4">1-phosphatidylinositol 4-kinase</fullName>
        <ecNumber evidence="4">2.7.1.67</ecNumber>
    </recommendedName>
</protein>
<dbReference type="GO" id="GO:0046854">
    <property type="term" value="P:phosphatidylinositol phosphate biosynthetic process"/>
    <property type="evidence" value="ECO:0007669"/>
    <property type="project" value="InterPro"/>
</dbReference>
<dbReference type="InterPro" id="IPR000403">
    <property type="entry name" value="PI3/4_kinase_cat_dom"/>
</dbReference>
<dbReference type="PROSITE" id="PS00916">
    <property type="entry name" value="PI3_4_KINASE_2"/>
    <property type="match status" value="1"/>
</dbReference>
<dbReference type="SUPFAM" id="SSF48371">
    <property type="entry name" value="ARM repeat"/>
    <property type="match status" value="1"/>
</dbReference>
<dbReference type="InterPro" id="IPR018936">
    <property type="entry name" value="PI3/4_kinase_CS"/>
</dbReference>
<feature type="compositionally biased region" description="Polar residues" evidence="8">
    <location>
        <begin position="445"/>
        <end position="460"/>
    </location>
</feature>
<evidence type="ECO:0000256" key="4">
    <source>
        <dbReference type="ARBA" id="ARBA00012169"/>
    </source>
</evidence>
<dbReference type="FunFam" id="1.10.1070.11:FF:000016">
    <property type="entry name" value="PIK1p Phosphatidylinositol 4-kinase"/>
    <property type="match status" value="1"/>
</dbReference>
<dbReference type="GO" id="GO:0005634">
    <property type="term" value="C:nucleus"/>
    <property type="evidence" value="ECO:0007669"/>
    <property type="project" value="UniProtKB-SubCell"/>
</dbReference>
<feature type="compositionally biased region" description="Basic and acidic residues" evidence="8">
    <location>
        <begin position="490"/>
        <end position="501"/>
    </location>
</feature>
<keyword evidence="7" id="KW-0539">Nucleus</keyword>
<comment type="catalytic activity">
    <reaction evidence="1">
        <text>a 1,2-diacyl-sn-glycero-3-phospho-(1D-myo-inositol) + ATP = a 1,2-diacyl-sn-glycero-3-phospho-(1D-myo-inositol 4-phosphate) + ADP + H(+)</text>
        <dbReference type="Rhea" id="RHEA:19877"/>
        <dbReference type="ChEBI" id="CHEBI:15378"/>
        <dbReference type="ChEBI" id="CHEBI:30616"/>
        <dbReference type="ChEBI" id="CHEBI:57880"/>
        <dbReference type="ChEBI" id="CHEBI:58178"/>
        <dbReference type="ChEBI" id="CHEBI:456216"/>
        <dbReference type="EC" id="2.7.1.67"/>
    </reaction>
</comment>
<dbReference type="Pfam" id="PF21245">
    <property type="entry name" value="PI4KB-PIK1_PIK"/>
    <property type="match status" value="1"/>
</dbReference>
<dbReference type="Gene3D" id="1.25.40.70">
    <property type="entry name" value="Phosphatidylinositol 3-kinase, accessory domain (PIK)"/>
    <property type="match status" value="1"/>
</dbReference>
<sequence length="1194" mass="135462">MNISNPNNELLKAINSPAFTLYTCIELLCKHADNIGIHYYLCQRLLTFPHSEIQFYIPQLVQILLTIETESMALEDLLMQLKNENPHFALLTFWQLQALLTDLSTDPESYGFQVARRVLNNLQSSLFNTNPYIDDTSTHNSSNTSNPSSYYLTDGRSTKMHENVAPAIVYTSMIMSAMAFPELSNMTKPLVESQGRRQKSYVFKLARNAMKDLTRNLTLKNTLLNSKKNRKYNTNEVQHNMDDKVRAAIEANSNYRSKSTSTMDRKRLNHSNSMVGSPILKHNSFDQRRSSSHDTITTSLNSTFDIIDSTMTREDIMFKKPRKKDAIQQATLDFSIVDDIGNQLFEEKISTSIKLPKRKSKFLAKNGSSSTEIYKNTATSTTTSDGDNIERKDTVISSDGEDVSAITNNDNAFINGNLSKDRKSILSNYENFTKSLPDLHKVTPSKPSISSNLKKSILQKNNINSSSRDTNNSNDSISTSTTITTTTADTPRHSFDVDDIKTRRTLVRSNTQPPSHFDMMRQKKTSSYLAKEVDISKLSTKKKIKLLKTNYFRCATQFAIALESISQRLAQVPTEARLSALRAELSLMNRDLPAEVDIPTLLPPNKKGKLHRLVTITASEAQVLNSAEKVPYLLFIEYLRDDFDFDPMSDENENILKHNSANTSPLFDLNYLSKKIHNRNDWVSLIPGTQEDNILTTNSSTIATTDTRHHQHQAHISNIEEYYNLQITSLDNTITKYPQREMDLGDVSIVKMKNRSDIGTYRNDIMLNVAEKVPIIESDSSNRSPELKFVQNMNEVISLDNEKDVKSQFMSPNETEDLAEQMRISALMLNQLDQSPQTLSDSTNQIRAQIIMSMKEVQDKFGYRDLEAIHGKAGERKLENDMMTGGIDTSYLGEDWQTKKERIRKQSKYGHLENWSLCSVIAKSGDDLRQEAFACQVIQAMAQIWAKEKTDVWVKKMRILITSATTGLVETITNAMSVHSIKKALTKKMIEDHELDERGGIATLSEHFVRAFGNPEGFKYKRAQSNFASSLAAYSLICYILRVKDRHNGNIMIDNEGHVVHIDFGFMLSNSPGSVGFEASPFKLTYEYIDVLGGLNGSPYKKYVQLMKDGFKALRKYSDQIVSMCEIMQKDNMQPCFEAGDQTSVQLKDRFRLDLKTDTEVDKFVENDLIGKSMGNVYTRLYDQFQLVTQGILS</sequence>
<evidence type="ECO:0000256" key="5">
    <source>
        <dbReference type="ARBA" id="ARBA00022679"/>
    </source>
</evidence>
<dbReference type="SUPFAM" id="SSF56112">
    <property type="entry name" value="Protein kinase-like (PK-like)"/>
    <property type="match status" value="1"/>
</dbReference>
<dbReference type="CDD" id="cd05168">
    <property type="entry name" value="PI4Kc_III_beta"/>
    <property type="match status" value="1"/>
</dbReference>
<dbReference type="PROSITE" id="PS00915">
    <property type="entry name" value="PI3_4_KINASE_1"/>
    <property type="match status" value="1"/>
</dbReference>
<evidence type="ECO:0000256" key="2">
    <source>
        <dbReference type="ARBA" id="ARBA00004123"/>
    </source>
</evidence>
<feature type="region of interest" description="Disordered" evidence="8">
    <location>
        <begin position="442"/>
        <end position="501"/>
    </location>
</feature>
<dbReference type="PANTHER" id="PTHR10048:SF22">
    <property type="entry name" value="PHOSPHATIDYLINOSITOL 4-KINASE BETA"/>
    <property type="match status" value="1"/>
</dbReference>
<evidence type="ECO:0000256" key="6">
    <source>
        <dbReference type="ARBA" id="ARBA00022777"/>
    </source>
</evidence>